<dbReference type="EMBL" id="CP133619">
    <property type="protein sequence ID" value="WMV41563.1"/>
    <property type="molecule type" value="Genomic_DNA"/>
</dbReference>
<reference evidence="1" key="1">
    <citation type="submission" date="2023-08" db="EMBL/GenBank/DDBJ databases">
        <title>A de novo genome assembly of Solanum verrucosum Schlechtendal, a Mexican diploid species geographically isolated from the other diploid A-genome species in potato relatives.</title>
        <authorList>
            <person name="Hosaka K."/>
        </authorList>
    </citation>
    <scope>NUCLEOTIDE SEQUENCE</scope>
    <source>
        <tissue evidence="1">Young leaves</tissue>
    </source>
</reference>
<keyword evidence="2" id="KW-1185">Reference proteome</keyword>
<dbReference type="Proteomes" id="UP001234989">
    <property type="component" value="Chromosome 8"/>
</dbReference>
<proteinExistence type="predicted"/>
<sequence>MVLFRGTSRRCIDCFLFPPT</sequence>
<gene>
    <name evidence="1" type="ORF">MTR67_034948</name>
</gene>
<dbReference type="AlphaFoldDB" id="A0AAF0U971"/>
<accession>A0AAF0U971</accession>
<evidence type="ECO:0000313" key="2">
    <source>
        <dbReference type="Proteomes" id="UP001234989"/>
    </source>
</evidence>
<organism evidence="1 2">
    <name type="scientific">Solanum verrucosum</name>
    <dbReference type="NCBI Taxonomy" id="315347"/>
    <lineage>
        <taxon>Eukaryota</taxon>
        <taxon>Viridiplantae</taxon>
        <taxon>Streptophyta</taxon>
        <taxon>Embryophyta</taxon>
        <taxon>Tracheophyta</taxon>
        <taxon>Spermatophyta</taxon>
        <taxon>Magnoliopsida</taxon>
        <taxon>eudicotyledons</taxon>
        <taxon>Gunneridae</taxon>
        <taxon>Pentapetalae</taxon>
        <taxon>asterids</taxon>
        <taxon>lamiids</taxon>
        <taxon>Solanales</taxon>
        <taxon>Solanaceae</taxon>
        <taxon>Solanoideae</taxon>
        <taxon>Solaneae</taxon>
        <taxon>Solanum</taxon>
    </lineage>
</organism>
<protein>
    <submittedName>
        <fullName evidence="1">Uncharacterized protein</fullName>
    </submittedName>
</protein>
<name>A0AAF0U971_SOLVR</name>
<evidence type="ECO:0000313" key="1">
    <source>
        <dbReference type="EMBL" id="WMV41563.1"/>
    </source>
</evidence>